<dbReference type="SMART" id="SM00220">
    <property type="entry name" value="S_TKc"/>
    <property type="match status" value="1"/>
</dbReference>
<evidence type="ECO:0000256" key="3">
    <source>
        <dbReference type="ARBA" id="ARBA00022679"/>
    </source>
</evidence>
<dbReference type="GO" id="GO:0004674">
    <property type="term" value="F:protein serine/threonine kinase activity"/>
    <property type="evidence" value="ECO:0007669"/>
    <property type="project" value="UniProtKB-KW"/>
</dbReference>
<evidence type="ECO:0000256" key="2">
    <source>
        <dbReference type="ARBA" id="ARBA00022527"/>
    </source>
</evidence>
<accession>A0A336LHW0</accession>
<evidence type="ECO:0000259" key="9">
    <source>
        <dbReference type="PROSITE" id="PS50011"/>
    </source>
</evidence>
<keyword evidence="3" id="KW-0808">Transferase</keyword>
<evidence type="ECO:0000256" key="7">
    <source>
        <dbReference type="PROSITE-ProRule" id="PRU10141"/>
    </source>
</evidence>
<keyword evidence="5" id="KW-0418">Kinase</keyword>
<dbReference type="GO" id="GO:0035556">
    <property type="term" value="P:intracellular signal transduction"/>
    <property type="evidence" value="ECO:0007669"/>
    <property type="project" value="TreeGrafter"/>
</dbReference>
<dbReference type="PANTHER" id="PTHR24342:SF20">
    <property type="entry name" value="MYOSIN LIGHT CHAIN KINASE, SMOOTH MUSCLE"/>
    <property type="match status" value="1"/>
</dbReference>
<evidence type="ECO:0000256" key="1">
    <source>
        <dbReference type="ARBA" id="ARBA00006692"/>
    </source>
</evidence>
<evidence type="ECO:0000256" key="4">
    <source>
        <dbReference type="ARBA" id="ARBA00022741"/>
    </source>
</evidence>
<feature type="binding site" evidence="7">
    <location>
        <position position="63"/>
    </location>
    <ligand>
        <name>ATP</name>
        <dbReference type="ChEBI" id="CHEBI:30616"/>
    </ligand>
</feature>
<evidence type="ECO:0000256" key="6">
    <source>
        <dbReference type="ARBA" id="ARBA00022840"/>
    </source>
</evidence>
<organism evidence="10">
    <name type="scientific">Culicoides sonorensis</name>
    <name type="common">Biting midge</name>
    <dbReference type="NCBI Taxonomy" id="179676"/>
    <lineage>
        <taxon>Eukaryota</taxon>
        <taxon>Metazoa</taxon>
        <taxon>Ecdysozoa</taxon>
        <taxon>Arthropoda</taxon>
        <taxon>Hexapoda</taxon>
        <taxon>Insecta</taxon>
        <taxon>Pterygota</taxon>
        <taxon>Neoptera</taxon>
        <taxon>Endopterygota</taxon>
        <taxon>Diptera</taxon>
        <taxon>Nematocera</taxon>
        <taxon>Chironomoidea</taxon>
        <taxon>Ceratopogonidae</taxon>
        <taxon>Ceratopogoninae</taxon>
        <taxon>Culicoides</taxon>
        <taxon>Monoculicoides</taxon>
    </lineage>
</organism>
<dbReference type="PROSITE" id="PS00108">
    <property type="entry name" value="PROTEIN_KINASE_ST"/>
    <property type="match status" value="1"/>
</dbReference>
<dbReference type="OMA" id="RACAIFM"/>
<keyword evidence="4 7" id="KW-0547">Nucleotide-binding</keyword>
<dbReference type="VEuPathDB" id="VectorBase:CSON014411"/>
<feature type="domain" description="Protein kinase" evidence="9">
    <location>
        <begin position="34"/>
        <end position="289"/>
    </location>
</feature>
<dbReference type="EMBL" id="UFQT01000007">
    <property type="protein sequence ID" value="SSX17466.1"/>
    <property type="molecule type" value="Genomic_DNA"/>
</dbReference>
<keyword evidence="2 8" id="KW-0723">Serine/threonine-protein kinase</keyword>
<evidence type="ECO:0000256" key="8">
    <source>
        <dbReference type="RuleBase" id="RU000304"/>
    </source>
</evidence>
<dbReference type="Gene3D" id="3.30.200.20">
    <property type="entry name" value="Phosphorylase Kinase, domain 1"/>
    <property type="match status" value="1"/>
</dbReference>
<dbReference type="PANTHER" id="PTHR24342">
    <property type="entry name" value="SERINE/THREONINE-PROTEIN KINASE 17"/>
    <property type="match status" value="1"/>
</dbReference>
<comment type="similarity">
    <text evidence="1">Belongs to the protein kinase superfamily. CAMK Ser/Thr protein kinase family.</text>
</comment>
<proteinExistence type="inferred from homology"/>
<sequence>MIYIDETYPFDEPAATFPYQKVSLKTNVDPSSKYEILPELGRGSFGTVFLCKEKKTGLELAAKIVKYKKKKERADMEREIDIMSSLHHPRLIQLYDAFDYDNHIYVVLELIQGGELFERVIDEDFVLTERACAIFMRQIVEGIEFIHSKRIIHLDMKPENVLCLSKEGNRIKIIDFGFARRYDPRKPLQVMFGTPEFAAPEVINFDEIGFYTDMWSLGVICYVLVSGLSPFVGDDDVQTMTNVTLGKYSFDYHSFDDVSEQAKDFIRSLLVKEGCKRMSAKKALKHPWLAELQRTRELSVTKTKLKRYVIKKRWIKAINTIIAIQRFKKSGCNARLAEKEI</sequence>
<dbReference type="FunFam" id="1.10.510.10:FF:000135">
    <property type="entry name" value="Putative myosin light chain kinase 3"/>
    <property type="match status" value="1"/>
</dbReference>
<evidence type="ECO:0000256" key="5">
    <source>
        <dbReference type="ARBA" id="ARBA00022777"/>
    </source>
</evidence>
<dbReference type="FunFam" id="3.30.200.20:FF:000315">
    <property type="entry name" value="Calcium-dependent protein kinase 3"/>
    <property type="match status" value="1"/>
</dbReference>
<evidence type="ECO:0000313" key="10">
    <source>
        <dbReference type="EMBL" id="SSX17466.1"/>
    </source>
</evidence>
<dbReference type="Gene3D" id="1.10.510.10">
    <property type="entry name" value="Transferase(Phosphotransferase) domain 1"/>
    <property type="match status" value="1"/>
</dbReference>
<dbReference type="InterPro" id="IPR017441">
    <property type="entry name" value="Protein_kinase_ATP_BS"/>
</dbReference>
<dbReference type="InterPro" id="IPR008271">
    <property type="entry name" value="Ser/Thr_kinase_AS"/>
</dbReference>
<dbReference type="GO" id="GO:0043065">
    <property type="term" value="P:positive regulation of apoptotic process"/>
    <property type="evidence" value="ECO:0007669"/>
    <property type="project" value="TreeGrafter"/>
</dbReference>
<reference evidence="10" key="1">
    <citation type="submission" date="2018-07" db="EMBL/GenBank/DDBJ databases">
        <authorList>
            <person name="Quirk P.G."/>
            <person name="Krulwich T.A."/>
        </authorList>
    </citation>
    <scope>NUCLEOTIDE SEQUENCE</scope>
</reference>
<name>A0A336LHW0_CULSO</name>
<dbReference type="GO" id="GO:0005524">
    <property type="term" value="F:ATP binding"/>
    <property type="evidence" value="ECO:0007669"/>
    <property type="project" value="UniProtKB-UniRule"/>
</dbReference>
<dbReference type="AlphaFoldDB" id="A0A336LHW0"/>
<dbReference type="Pfam" id="PF00069">
    <property type="entry name" value="Pkinase"/>
    <property type="match status" value="1"/>
</dbReference>
<dbReference type="GO" id="GO:0005634">
    <property type="term" value="C:nucleus"/>
    <property type="evidence" value="ECO:0007669"/>
    <property type="project" value="TreeGrafter"/>
</dbReference>
<keyword evidence="6 7" id="KW-0067">ATP-binding</keyword>
<dbReference type="InterPro" id="IPR000719">
    <property type="entry name" value="Prot_kinase_dom"/>
</dbReference>
<dbReference type="PROSITE" id="PS00107">
    <property type="entry name" value="PROTEIN_KINASE_ATP"/>
    <property type="match status" value="1"/>
</dbReference>
<gene>
    <name evidence="10" type="primary">CSON014411</name>
</gene>
<dbReference type="PROSITE" id="PS50011">
    <property type="entry name" value="PROTEIN_KINASE_DOM"/>
    <property type="match status" value="1"/>
</dbReference>
<dbReference type="SUPFAM" id="SSF56112">
    <property type="entry name" value="Protein kinase-like (PK-like)"/>
    <property type="match status" value="1"/>
</dbReference>
<protein>
    <submittedName>
        <fullName evidence="10">CSON014411 protein</fullName>
    </submittedName>
</protein>
<dbReference type="InterPro" id="IPR011009">
    <property type="entry name" value="Kinase-like_dom_sf"/>
</dbReference>